<dbReference type="InterPro" id="IPR020103">
    <property type="entry name" value="PsdUridine_synth_cat_dom_sf"/>
</dbReference>
<dbReference type="Pfam" id="PF01509">
    <property type="entry name" value="TruB_N"/>
    <property type="match status" value="1"/>
</dbReference>
<proteinExistence type="inferred from homology"/>
<evidence type="ECO:0000256" key="1">
    <source>
        <dbReference type="ARBA" id="ARBA00008999"/>
    </source>
</evidence>
<comment type="similarity">
    <text evidence="1">Belongs to the pseudouridine synthase TruB family.</text>
</comment>
<reference evidence="3" key="1">
    <citation type="journal article" date="2023" name="Mol. Biol. Evol.">
        <title>Third-Generation Sequencing Reveals the Adaptive Role of the Epigenome in Three Deep-Sea Polychaetes.</title>
        <authorList>
            <person name="Perez M."/>
            <person name="Aroh O."/>
            <person name="Sun Y."/>
            <person name="Lan Y."/>
            <person name="Juniper S.K."/>
            <person name="Young C.R."/>
            <person name="Angers B."/>
            <person name="Qian P.Y."/>
        </authorList>
    </citation>
    <scope>NUCLEOTIDE SEQUENCE</scope>
    <source>
        <strain evidence="3">R07B-5</strain>
    </source>
</reference>
<gene>
    <name evidence="3" type="ORF">NP493_831g01085</name>
</gene>
<dbReference type="InterPro" id="IPR039048">
    <property type="entry name" value="Trub2"/>
</dbReference>
<evidence type="ECO:0000259" key="2">
    <source>
        <dbReference type="Pfam" id="PF01509"/>
    </source>
</evidence>
<dbReference type="GO" id="GO:0001522">
    <property type="term" value="P:pseudouridine synthesis"/>
    <property type="evidence" value="ECO:0007669"/>
    <property type="project" value="InterPro"/>
</dbReference>
<sequence>MAEHAVAAFRALSGVFCIYKPAGRSMTQVVGAIKTNLVKDLNALPCRPVRPRVVFEENSSSPDLPTPTTVPDLADHPLVVGPRYILDDLTVRYVSRLEPDASGVVVMGIGASRGLLAAIAAAQYVRVYHVEGQLGTATQDFRHTGRIVEKTTYRHVTHAKIDKVIAAMQAGHQRYMYQAAEVDMQSQEAYEMAKTGLIRPKNREAGPVIYGMRCIHFNPPDFRLEVHAINEHSDYLVELVHELGLELKASAVSKLVRRIRYGHFTLTHALLRKHWTLQAILDNIDFCRPLVTPDKLLRQRQLVEQQFPAGLTASTNYLLSDFTTSHS</sequence>
<feature type="domain" description="Pseudouridine synthase II N-terminal" evidence="2">
    <location>
        <begin position="93"/>
        <end position="228"/>
    </location>
</feature>
<dbReference type="PANTHER" id="PTHR13195">
    <property type="entry name" value="PSEUDOURIDINE SYNTHASE-RELATED"/>
    <property type="match status" value="1"/>
</dbReference>
<dbReference type="GO" id="GO:0003723">
    <property type="term" value="F:RNA binding"/>
    <property type="evidence" value="ECO:0007669"/>
    <property type="project" value="InterPro"/>
</dbReference>
<evidence type="ECO:0000313" key="3">
    <source>
        <dbReference type="EMBL" id="KAK2174068.1"/>
    </source>
</evidence>
<dbReference type="SUPFAM" id="SSF55120">
    <property type="entry name" value="Pseudouridine synthase"/>
    <property type="match status" value="1"/>
</dbReference>
<dbReference type="PANTHER" id="PTHR13195:SF0">
    <property type="entry name" value="PSEUDOURIDYLATE SYNTHASE TRUB2, MITOCHONDRIAL"/>
    <property type="match status" value="1"/>
</dbReference>
<name>A0AAD9NMJ8_RIDPI</name>
<dbReference type="GO" id="GO:0006396">
    <property type="term" value="P:RNA processing"/>
    <property type="evidence" value="ECO:0007669"/>
    <property type="project" value="InterPro"/>
</dbReference>
<dbReference type="InterPro" id="IPR002501">
    <property type="entry name" value="PsdUridine_synth_N"/>
</dbReference>
<accession>A0AAD9NMJ8</accession>
<dbReference type="GO" id="GO:0009982">
    <property type="term" value="F:pseudouridine synthase activity"/>
    <property type="evidence" value="ECO:0007669"/>
    <property type="project" value="InterPro"/>
</dbReference>
<evidence type="ECO:0000313" key="4">
    <source>
        <dbReference type="Proteomes" id="UP001209878"/>
    </source>
</evidence>
<dbReference type="Gene3D" id="3.30.2350.10">
    <property type="entry name" value="Pseudouridine synthase"/>
    <property type="match status" value="1"/>
</dbReference>
<dbReference type="AlphaFoldDB" id="A0AAD9NMJ8"/>
<keyword evidence="4" id="KW-1185">Reference proteome</keyword>
<comment type="caution">
    <text evidence="3">The sequence shown here is derived from an EMBL/GenBank/DDBJ whole genome shotgun (WGS) entry which is preliminary data.</text>
</comment>
<organism evidence="3 4">
    <name type="scientific">Ridgeia piscesae</name>
    <name type="common">Tubeworm</name>
    <dbReference type="NCBI Taxonomy" id="27915"/>
    <lineage>
        <taxon>Eukaryota</taxon>
        <taxon>Metazoa</taxon>
        <taxon>Spiralia</taxon>
        <taxon>Lophotrochozoa</taxon>
        <taxon>Annelida</taxon>
        <taxon>Polychaeta</taxon>
        <taxon>Sedentaria</taxon>
        <taxon>Canalipalpata</taxon>
        <taxon>Sabellida</taxon>
        <taxon>Siboglinidae</taxon>
        <taxon>Ridgeia</taxon>
    </lineage>
</organism>
<dbReference type="EMBL" id="JAODUO010000830">
    <property type="protein sequence ID" value="KAK2174068.1"/>
    <property type="molecule type" value="Genomic_DNA"/>
</dbReference>
<dbReference type="Proteomes" id="UP001209878">
    <property type="component" value="Unassembled WGS sequence"/>
</dbReference>
<protein>
    <recommendedName>
        <fullName evidence="2">Pseudouridine synthase II N-terminal domain-containing protein</fullName>
    </recommendedName>
</protein>